<keyword evidence="9" id="KW-1185">Reference proteome</keyword>
<reference evidence="8" key="2">
    <citation type="submission" date="2022-01" db="EMBL/GenBank/DDBJ databases">
        <authorList>
            <person name="Yamashiro T."/>
            <person name="Shiraishi A."/>
            <person name="Satake H."/>
            <person name="Nakayama K."/>
        </authorList>
    </citation>
    <scope>NUCLEOTIDE SEQUENCE</scope>
</reference>
<comment type="caution">
    <text evidence="8">The sequence shown here is derived from an EMBL/GenBank/DDBJ whole genome shotgun (WGS) entry which is preliminary data.</text>
</comment>
<accession>A0ABQ5EXY8</accession>
<protein>
    <submittedName>
        <fullName evidence="8">Retrovirus-related pol polyprotein from transposon TNT 1-94</fullName>
    </submittedName>
</protein>
<evidence type="ECO:0000259" key="7">
    <source>
        <dbReference type="Pfam" id="PF22936"/>
    </source>
</evidence>
<dbReference type="EMBL" id="BQNB010016799">
    <property type="protein sequence ID" value="GJT55926.1"/>
    <property type="molecule type" value="Genomic_DNA"/>
</dbReference>
<keyword evidence="3" id="KW-0378">Hydrolase</keyword>
<dbReference type="InterPro" id="IPR012337">
    <property type="entry name" value="RNaseH-like_sf"/>
</dbReference>
<gene>
    <name evidence="8" type="ORF">Tco_0990980</name>
</gene>
<dbReference type="Pfam" id="PF13976">
    <property type="entry name" value="gag_pre-integrs"/>
    <property type="match status" value="1"/>
</dbReference>
<dbReference type="InterPro" id="IPR054722">
    <property type="entry name" value="PolX-like_BBD"/>
</dbReference>
<dbReference type="SUPFAM" id="SSF53098">
    <property type="entry name" value="Ribonuclease H-like"/>
    <property type="match status" value="1"/>
</dbReference>
<feature type="domain" description="Retrovirus-related Pol polyprotein from transposon TNT 1-94-like beta-barrel" evidence="7">
    <location>
        <begin position="294"/>
        <end position="365"/>
    </location>
</feature>
<feature type="region of interest" description="Disordered" evidence="4">
    <location>
        <begin position="611"/>
        <end position="640"/>
    </location>
</feature>
<proteinExistence type="predicted"/>
<keyword evidence="2" id="KW-0479">Metal-binding</keyword>
<dbReference type="Proteomes" id="UP001151760">
    <property type="component" value="Unassembled WGS sequence"/>
</dbReference>
<dbReference type="InterPro" id="IPR039537">
    <property type="entry name" value="Retrotran_Ty1/copia-like"/>
</dbReference>
<name>A0ABQ5EXY8_9ASTR</name>
<dbReference type="Pfam" id="PF07727">
    <property type="entry name" value="RVT_2"/>
    <property type="match status" value="1"/>
</dbReference>
<feature type="region of interest" description="Disordered" evidence="4">
    <location>
        <begin position="126"/>
        <end position="157"/>
    </location>
</feature>
<evidence type="ECO:0000256" key="1">
    <source>
        <dbReference type="ARBA" id="ARBA00022670"/>
    </source>
</evidence>
<dbReference type="PANTHER" id="PTHR42648:SF18">
    <property type="entry name" value="RETROTRANSPOSON, UNCLASSIFIED-LIKE PROTEIN"/>
    <property type="match status" value="1"/>
</dbReference>
<evidence type="ECO:0000259" key="6">
    <source>
        <dbReference type="Pfam" id="PF13976"/>
    </source>
</evidence>
<sequence length="787" mass="89258">MINDSWTNNNNHLVQAIDNQSFEINDLKVQLQDKTLLINELKHRLAQMHGKSPVTQCESPNSDSRIQKIEGTKLYSVTLFPKSKVIPKVVEKHDLSKSITSHLTTNKIIEKCTKVLASVTVVTNTKNDRIQRPSRKSKKNKVEAQPRKSKSGSNKNNHVLDCNANVKNVALSKNSANVCLSCNECLFFANHDACVVKYLKDETVPPSSNATSTIVLPPGKILTTTVIPFDEPCPKLSLRYAKVRESLSRSFLNFNIHPFNLHDFGFEIMLSNEELSLWKFDYLGVFEIVEIFLWYLDLGCSKHMTGHCDKLINFVSKFIGTVRFSNNHFAAIMGYKDLKMGNILILCVYYAEGLGHNLFFVGQFCDLDLEVAFRKHTYFVRNLEGVDLLSRSSGSNLYTISMADMMKSSPICLLSKASKKKSWLWHRRLSHLNFGTINQLAKQGLVKGLPKLKSTKDHLCLACQMGKSKKESHPPNPEPSTNEKLQMLHMDLCGPMRVARINSKKYILVIVDAYSRFTWLEFLRTKDEAPEITIKLLKQAQVRPKHQGLTSGHISSGLVQNQAVSTSTKPPTKNDCDFLFQPMLDEYFKPPSVVSTTISAATLPLPDITRASSSTSIDQDAPSSSTSPNNETASPPINYTNVEEPNIEEEAEIILKEEQKNYKEAMIESSWIEAMQEKIHEFDRLQVWELVPRPNKVMIINLKWIFKVKLDEYGRVLKDKARLVAKGYCQEERIDLEESFSPVECIEAICIFITYTAHMNITVFQMGVKTAFLNDILKEEVYVSQPE</sequence>
<evidence type="ECO:0000256" key="3">
    <source>
        <dbReference type="ARBA" id="ARBA00022801"/>
    </source>
</evidence>
<reference evidence="8" key="1">
    <citation type="journal article" date="2022" name="Int. J. Mol. Sci.">
        <title>Draft Genome of Tanacetum Coccineum: Genomic Comparison of Closely Related Tanacetum-Family Plants.</title>
        <authorList>
            <person name="Yamashiro T."/>
            <person name="Shiraishi A."/>
            <person name="Nakayama K."/>
            <person name="Satake H."/>
        </authorList>
    </citation>
    <scope>NUCLEOTIDE SEQUENCE</scope>
</reference>
<dbReference type="Pfam" id="PF22936">
    <property type="entry name" value="Pol_BBD"/>
    <property type="match status" value="1"/>
</dbReference>
<dbReference type="PANTHER" id="PTHR42648">
    <property type="entry name" value="TRANSPOSASE, PUTATIVE-RELATED"/>
    <property type="match status" value="1"/>
</dbReference>
<organism evidence="8 9">
    <name type="scientific">Tanacetum coccineum</name>
    <dbReference type="NCBI Taxonomy" id="301880"/>
    <lineage>
        <taxon>Eukaryota</taxon>
        <taxon>Viridiplantae</taxon>
        <taxon>Streptophyta</taxon>
        <taxon>Embryophyta</taxon>
        <taxon>Tracheophyta</taxon>
        <taxon>Spermatophyta</taxon>
        <taxon>Magnoliopsida</taxon>
        <taxon>eudicotyledons</taxon>
        <taxon>Gunneridae</taxon>
        <taxon>Pentapetalae</taxon>
        <taxon>asterids</taxon>
        <taxon>campanulids</taxon>
        <taxon>Asterales</taxon>
        <taxon>Asteraceae</taxon>
        <taxon>Asteroideae</taxon>
        <taxon>Anthemideae</taxon>
        <taxon>Anthemidinae</taxon>
        <taxon>Tanacetum</taxon>
    </lineage>
</organism>
<dbReference type="InterPro" id="IPR013103">
    <property type="entry name" value="RVT_2"/>
</dbReference>
<evidence type="ECO:0000256" key="2">
    <source>
        <dbReference type="ARBA" id="ARBA00022723"/>
    </source>
</evidence>
<feature type="domain" description="GAG-pre-integrase" evidence="6">
    <location>
        <begin position="396"/>
        <end position="468"/>
    </location>
</feature>
<evidence type="ECO:0000313" key="8">
    <source>
        <dbReference type="EMBL" id="GJT55926.1"/>
    </source>
</evidence>
<keyword evidence="1" id="KW-0645">Protease</keyword>
<dbReference type="InterPro" id="IPR025724">
    <property type="entry name" value="GAG-pre-integrase_dom"/>
</dbReference>
<feature type="domain" description="Reverse transcriptase Ty1/copia-type" evidence="5">
    <location>
        <begin position="686"/>
        <end position="786"/>
    </location>
</feature>
<evidence type="ECO:0000313" key="9">
    <source>
        <dbReference type="Proteomes" id="UP001151760"/>
    </source>
</evidence>
<dbReference type="Gene3D" id="3.30.420.10">
    <property type="entry name" value="Ribonuclease H-like superfamily/Ribonuclease H"/>
    <property type="match status" value="1"/>
</dbReference>
<evidence type="ECO:0000256" key="4">
    <source>
        <dbReference type="SAM" id="MobiDB-lite"/>
    </source>
</evidence>
<dbReference type="InterPro" id="IPR036397">
    <property type="entry name" value="RNaseH_sf"/>
</dbReference>
<evidence type="ECO:0000259" key="5">
    <source>
        <dbReference type="Pfam" id="PF07727"/>
    </source>
</evidence>